<dbReference type="Proteomes" id="UP000328848">
    <property type="component" value="Unassembled WGS sequence"/>
</dbReference>
<reference evidence="1 2" key="1">
    <citation type="submission" date="2019-04" db="EMBL/GenBank/DDBJ databases">
        <authorList>
            <person name="Brisse S."/>
            <person name="Rodrigues C."/>
        </authorList>
    </citation>
    <scope>NUCLEOTIDE SEQUENCE [LARGE SCALE GENOMIC DNA]</scope>
    <source>
        <strain evidence="1">SB5857</strain>
    </source>
</reference>
<sequence>MAKSEVVVHHVHFQLNGITGWVVVASKLPMWVFFMGEHIAYTAMQGALKKHVHSVMVQRSLVSSWRG</sequence>
<protein>
    <submittedName>
        <fullName evidence="1">Uncharacterized protein</fullName>
    </submittedName>
</protein>
<evidence type="ECO:0000313" key="2">
    <source>
        <dbReference type="Proteomes" id="UP000328848"/>
    </source>
</evidence>
<comment type="caution">
    <text evidence="1">The sequence shown here is derived from an EMBL/GenBank/DDBJ whole genome shotgun (WGS) entry which is preliminary data.</text>
</comment>
<dbReference type="EMBL" id="CAAHGQ010000030">
    <property type="protein sequence ID" value="VGQ13579.1"/>
    <property type="molecule type" value="Genomic_DNA"/>
</dbReference>
<name>A0A8B6IY08_9ENTR</name>
<proteinExistence type="predicted"/>
<organism evidence="1 2">
    <name type="scientific">Klebsiella africana</name>
    <dbReference type="NCBI Taxonomy" id="2489010"/>
    <lineage>
        <taxon>Bacteria</taxon>
        <taxon>Pseudomonadati</taxon>
        <taxon>Pseudomonadota</taxon>
        <taxon>Gammaproteobacteria</taxon>
        <taxon>Enterobacterales</taxon>
        <taxon>Enterobacteriaceae</taxon>
        <taxon>Klebsiella/Raoultella group</taxon>
        <taxon>Klebsiella</taxon>
    </lineage>
</organism>
<dbReference type="AlphaFoldDB" id="A0A8B6IY08"/>
<gene>
    <name evidence="1" type="ORF">SB5857_04776</name>
</gene>
<accession>A0A8B6IY08</accession>
<evidence type="ECO:0000313" key="1">
    <source>
        <dbReference type="EMBL" id="VGQ13579.1"/>
    </source>
</evidence>